<feature type="compositionally biased region" description="Basic residues" evidence="1">
    <location>
        <begin position="1"/>
        <end position="20"/>
    </location>
</feature>
<reference evidence="2" key="1">
    <citation type="submission" date="2015-10" db="EMBL/GenBank/DDBJ databases">
        <authorList>
            <person name="Regsiter A."/>
            <person name="william w."/>
        </authorList>
    </citation>
    <scope>NUCLEOTIDE SEQUENCE</scope>
    <source>
        <strain evidence="2">Montdore</strain>
    </source>
</reference>
<dbReference type="AlphaFoldDB" id="A0A292Q526"/>
<feature type="region of interest" description="Disordered" evidence="1">
    <location>
        <begin position="1"/>
        <end position="72"/>
    </location>
</feature>
<evidence type="ECO:0000313" key="2">
    <source>
        <dbReference type="EMBL" id="CUS13988.1"/>
    </source>
</evidence>
<evidence type="ECO:0000256" key="1">
    <source>
        <dbReference type="SAM" id="MobiDB-lite"/>
    </source>
</evidence>
<dbReference type="Proteomes" id="UP001412239">
    <property type="component" value="Unassembled WGS sequence"/>
</dbReference>
<gene>
    <name evidence="2" type="ORF">GSTUAT00001923001</name>
</gene>
<organism evidence="2 3">
    <name type="scientific">Tuber aestivum</name>
    <name type="common">summer truffle</name>
    <dbReference type="NCBI Taxonomy" id="59557"/>
    <lineage>
        <taxon>Eukaryota</taxon>
        <taxon>Fungi</taxon>
        <taxon>Dikarya</taxon>
        <taxon>Ascomycota</taxon>
        <taxon>Pezizomycotina</taxon>
        <taxon>Pezizomycetes</taxon>
        <taxon>Pezizales</taxon>
        <taxon>Tuberaceae</taxon>
        <taxon>Tuber</taxon>
    </lineage>
</organism>
<dbReference type="EMBL" id="LN890964">
    <property type="protein sequence ID" value="CUS13988.1"/>
    <property type="molecule type" value="Genomic_DNA"/>
</dbReference>
<keyword evidence="3" id="KW-1185">Reference proteome</keyword>
<proteinExistence type="predicted"/>
<protein>
    <submittedName>
        <fullName evidence="2">Uncharacterized protein</fullName>
    </submittedName>
</protein>
<sequence length="103" mass="10904">MGYTYRKAHERTTGKGKKATSRGTGGNISPADAGMQKNAATSAKERRISAQSDGGSRRKSGGAARTGSVLQGTSRVTIYMKKKLNGDGRLAVCRNGVPRFLIM</sequence>
<evidence type="ECO:0000313" key="3">
    <source>
        <dbReference type="Proteomes" id="UP001412239"/>
    </source>
</evidence>
<accession>A0A292Q526</accession>
<name>A0A292Q526_9PEZI</name>